<dbReference type="PRINTS" id="PR00315">
    <property type="entry name" value="ELONGATNFCT"/>
</dbReference>
<dbReference type="Proteomes" id="UP000789707">
    <property type="component" value="Unassembled WGS sequence"/>
</dbReference>
<dbReference type="PANTHER" id="PTHR43261">
    <property type="entry name" value="TRANSLATION ELONGATION FACTOR G-RELATED"/>
    <property type="match status" value="1"/>
</dbReference>
<dbReference type="SUPFAM" id="SSF52540">
    <property type="entry name" value="P-loop containing nucleoside triphosphate hydrolases"/>
    <property type="match status" value="1"/>
</dbReference>
<keyword evidence="1" id="KW-0547">Nucleotide-binding</keyword>
<proteinExistence type="predicted"/>
<dbReference type="InterPro" id="IPR000795">
    <property type="entry name" value="T_Tr_GTP-bd_dom"/>
</dbReference>
<dbReference type="InterPro" id="IPR035647">
    <property type="entry name" value="EFG_III/V"/>
</dbReference>
<dbReference type="NCBIfam" id="TIGR00231">
    <property type="entry name" value="small_GTP"/>
    <property type="match status" value="1"/>
</dbReference>
<dbReference type="Pfam" id="PF22042">
    <property type="entry name" value="EF-G_D2"/>
    <property type="match status" value="1"/>
</dbReference>
<dbReference type="Pfam" id="PF00679">
    <property type="entry name" value="EFG_C"/>
    <property type="match status" value="1"/>
</dbReference>
<evidence type="ECO:0000256" key="1">
    <source>
        <dbReference type="ARBA" id="ARBA00022741"/>
    </source>
</evidence>
<evidence type="ECO:0000256" key="3">
    <source>
        <dbReference type="ARBA" id="ARBA00023134"/>
    </source>
</evidence>
<dbReference type="SUPFAM" id="SSF54980">
    <property type="entry name" value="EF-G C-terminal domain-like"/>
    <property type="match status" value="1"/>
</dbReference>
<dbReference type="EMBL" id="CAKKNS010000004">
    <property type="protein sequence ID" value="CAH0416778.1"/>
    <property type="molecule type" value="Genomic_DNA"/>
</dbReference>
<reference evidence="5 6" key="1">
    <citation type="submission" date="2021-11" db="EMBL/GenBank/DDBJ databases">
        <authorList>
            <person name="Depoorter E."/>
        </authorList>
    </citation>
    <scope>NUCLEOTIDE SEQUENCE [LARGE SCALE GENOMIC DNA]</scope>
    <source>
        <strain evidence="5 6">LMG 24289</strain>
    </source>
</reference>
<dbReference type="SUPFAM" id="SSF50447">
    <property type="entry name" value="Translation proteins"/>
    <property type="match status" value="1"/>
</dbReference>
<evidence type="ECO:0000313" key="5">
    <source>
        <dbReference type="EMBL" id="CAH0416778.1"/>
    </source>
</evidence>
<dbReference type="Gene3D" id="2.40.30.10">
    <property type="entry name" value="Translation factors"/>
    <property type="match status" value="1"/>
</dbReference>
<dbReference type="SMART" id="SM00889">
    <property type="entry name" value="EFG_IV"/>
    <property type="match status" value="1"/>
</dbReference>
<dbReference type="InterPro" id="IPR027417">
    <property type="entry name" value="P-loop_NTPase"/>
</dbReference>
<dbReference type="SMART" id="SM00838">
    <property type="entry name" value="EFG_C"/>
    <property type="match status" value="1"/>
</dbReference>
<feature type="domain" description="Tr-type G" evidence="4">
    <location>
        <begin position="1"/>
        <end position="236"/>
    </location>
</feature>
<dbReference type="InterPro" id="IPR005517">
    <property type="entry name" value="Transl_elong_EFG/EF2_IV"/>
</dbReference>
<dbReference type="Gene3D" id="3.30.70.240">
    <property type="match status" value="1"/>
</dbReference>
<evidence type="ECO:0000256" key="2">
    <source>
        <dbReference type="ARBA" id="ARBA00022917"/>
    </source>
</evidence>
<keyword evidence="3" id="KW-0342">GTP-binding</keyword>
<dbReference type="InterPro" id="IPR005225">
    <property type="entry name" value="Small_GTP-bd"/>
</dbReference>
<keyword evidence="6" id="KW-1185">Reference proteome</keyword>
<comment type="caution">
    <text evidence="5">The sequence shown here is derived from an EMBL/GenBank/DDBJ whole genome shotgun (WGS) entry which is preliminary data.</text>
</comment>
<dbReference type="InterPro" id="IPR014721">
    <property type="entry name" value="Ribsml_uS5_D2-typ_fold_subgr"/>
</dbReference>
<dbReference type="RefSeq" id="WP_230096818.1">
    <property type="nucleotide sequence ID" value="NZ_CAKKNS010000004.1"/>
</dbReference>
<accession>A0ABN8BJA2</accession>
<dbReference type="InterPro" id="IPR000640">
    <property type="entry name" value="EFG_V-like"/>
</dbReference>
<dbReference type="Gene3D" id="3.30.230.10">
    <property type="match status" value="1"/>
</dbReference>
<organism evidence="5 6">
    <name type="scientific">Periweissella fabaria</name>
    <dbReference type="NCBI Taxonomy" id="546157"/>
    <lineage>
        <taxon>Bacteria</taxon>
        <taxon>Bacillati</taxon>
        <taxon>Bacillota</taxon>
        <taxon>Bacilli</taxon>
        <taxon>Lactobacillales</taxon>
        <taxon>Lactobacillaceae</taxon>
        <taxon>Periweissella</taxon>
    </lineage>
</organism>
<evidence type="ECO:0000313" key="6">
    <source>
        <dbReference type="Proteomes" id="UP000789707"/>
    </source>
</evidence>
<keyword evidence="2" id="KW-0648">Protein biosynthesis</keyword>
<dbReference type="PANTHER" id="PTHR43261:SF1">
    <property type="entry name" value="RIBOSOME-RELEASING FACTOR 2, MITOCHONDRIAL"/>
    <property type="match status" value="1"/>
</dbReference>
<gene>
    <name evidence="5" type="primary">tetM</name>
    <name evidence="5" type="ORF">WFA24289_01091</name>
</gene>
<dbReference type="Pfam" id="PF03764">
    <property type="entry name" value="EFG_IV"/>
    <property type="match status" value="1"/>
</dbReference>
<dbReference type="InterPro" id="IPR009000">
    <property type="entry name" value="Transl_B-barrel_sf"/>
</dbReference>
<protein>
    <submittedName>
        <fullName evidence="5">Tetracycline resistance protein TetM from transposon Tn916</fullName>
    </submittedName>
</protein>
<dbReference type="Gene3D" id="3.40.50.300">
    <property type="entry name" value="P-loop containing nucleotide triphosphate hydrolases"/>
    <property type="match status" value="1"/>
</dbReference>
<sequence length="643" mass="72012">MKKTTIGVYAHVDAGKTTFSEALLYACNTISTFGRVDKQTTLLDYHAIERNKGITVFSDISHFTYQDQEYQLLDTPGHTDLIAEMEQTLPVVDIAILVINGNDGVQSHTLTLYRMLKKQHIPVYIFINKLDSQTSDLEHCLQGIRTYLTSDSYYLTSISELTTPAYLEWLANYDEAILEAVLDEQVKPTLALAATQRVIANEAAQIIMGGSALKQLGITEFMTVINQTALPIEAPIKTDFGAYVYKIIYNDKHERITLLKIMAGELVPRTSLVIGDEVEKINELRRYSGAQYQQISCATAGDIIGVTGLKTTQIGMGLGNYVPTFSEPKKPMLRATMTSATPLDTNFYQVIQHIKEQMPLIELHFPKDTHMIYIDFVGKIQLEVFQDLLAQTTPYQIEFSEYTVLYQETITDTVIGYGHYEPLGHYADITLKLSPSNTPGLSFSSEVPLEQLSKQAQNIIGDSIFARPQLGVLTGSPLTKVHFTLIAGKLSLVHTSKGDERAATWRAIRQGLEQAQSQVLEPWYAFEIIAPLDYMGRILADIPKMHGRFNPPVINDDIALIHGEGPVRDLAQYPETLAALSKGKASIQFDFYDYLPCYDATAVIESIGYEKDRDLDYPSSSIHFKKGAGYEVKWQDVLLRRQS</sequence>
<dbReference type="InterPro" id="IPR020568">
    <property type="entry name" value="Ribosomal_Su5_D2-typ_SF"/>
</dbReference>
<dbReference type="PROSITE" id="PS51722">
    <property type="entry name" value="G_TR_2"/>
    <property type="match status" value="1"/>
</dbReference>
<dbReference type="Pfam" id="PF00009">
    <property type="entry name" value="GTP_EFTU"/>
    <property type="match status" value="1"/>
</dbReference>
<dbReference type="SUPFAM" id="SSF54211">
    <property type="entry name" value="Ribosomal protein S5 domain 2-like"/>
    <property type="match status" value="1"/>
</dbReference>
<evidence type="ECO:0000259" key="4">
    <source>
        <dbReference type="PROSITE" id="PS51722"/>
    </source>
</evidence>
<name>A0ABN8BJA2_9LACO</name>
<dbReference type="InterPro" id="IPR053905">
    <property type="entry name" value="EF-G-like_DII"/>
</dbReference>